<evidence type="ECO:0000256" key="2">
    <source>
        <dbReference type="ARBA" id="ARBA00006921"/>
    </source>
</evidence>
<comment type="caution">
    <text evidence="7">The sequence shown here is derived from an EMBL/GenBank/DDBJ whole genome shotgun (WGS) entry which is preliminary data.</text>
</comment>
<dbReference type="Proteomes" id="UP000663853">
    <property type="component" value="Unassembled WGS sequence"/>
</dbReference>
<dbReference type="PANTHER" id="PTHR12483:SF73">
    <property type="entry name" value="COPPER TRANSPORT PROTEIN CTR3"/>
    <property type="match status" value="1"/>
</dbReference>
<keyword evidence="6" id="KW-0406">Ion transport</keyword>
<dbReference type="InterPro" id="IPR007274">
    <property type="entry name" value="Cop_transporter"/>
</dbReference>
<sequence>MDMDHTHDGGSSSSSNLTDSRFPHTCSMNMLWNWEVVDSCFISDQWHVTNEVGFAFSIIGIFLITFLIEGVRRAARNYDRMLAAKHSTLNKSGTPLRPTMSEQLTRGAFYGVQFSAAYVLMLIAMSFNGFALFAIFLGGAAGYIIFSTDTLTMAAVEEIKEIVSSGACCD</sequence>
<accession>A0A8H3H284</accession>
<keyword evidence="3 6" id="KW-0812">Transmembrane</keyword>
<evidence type="ECO:0000313" key="7">
    <source>
        <dbReference type="EMBL" id="CAE6478368.1"/>
    </source>
</evidence>
<organism evidence="7 8">
    <name type="scientific">Rhizoctonia solani</name>
    <dbReference type="NCBI Taxonomy" id="456999"/>
    <lineage>
        <taxon>Eukaryota</taxon>
        <taxon>Fungi</taxon>
        <taxon>Dikarya</taxon>
        <taxon>Basidiomycota</taxon>
        <taxon>Agaricomycotina</taxon>
        <taxon>Agaricomycetes</taxon>
        <taxon>Cantharellales</taxon>
        <taxon>Ceratobasidiaceae</taxon>
        <taxon>Rhizoctonia</taxon>
    </lineage>
</organism>
<keyword evidence="4 6" id="KW-1133">Transmembrane helix</keyword>
<comment type="subcellular location">
    <subcellularLocation>
        <location evidence="1 6">Membrane</location>
        <topology evidence="1 6">Multi-pass membrane protein</topology>
    </subcellularLocation>
</comment>
<reference evidence="7" key="1">
    <citation type="submission" date="2021-01" db="EMBL/GenBank/DDBJ databases">
        <authorList>
            <person name="Kaushik A."/>
        </authorList>
    </citation>
    <scope>NUCLEOTIDE SEQUENCE</scope>
    <source>
        <strain evidence="7">AG6-10EEA</strain>
    </source>
</reference>
<dbReference type="GO" id="GO:0016020">
    <property type="term" value="C:membrane"/>
    <property type="evidence" value="ECO:0007669"/>
    <property type="project" value="UniProtKB-SubCell"/>
</dbReference>
<gene>
    <name evidence="7" type="ORF">RDB_LOCUS84632</name>
</gene>
<keyword evidence="6" id="KW-0187">Copper transport</keyword>
<comment type="similarity">
    <text evidence="2 6">Belongs to the copper transporter (Ctr) (TC 1.A.56) family. SLC31A subfamily.</text>
</comment>
<feature type="transmembrane region" description="Helical" evidence="6">
    <location>
        <begin position="52"/>
        <end position="71"/>
    </location>
</feature>
<keyword evidence="5 6" id="KW-0472">Membrane</keyword>
<proteinExistence type="inferred from homology"/>
<dbReference type="Pfam" id="PF04145">
    <property type="entry name" value="Ctr"/>
    <property type="match status" value="1"/>
</dbReference>
<name>A0A8H3H284_9AGAM</name>
<dbReference type="AlphaFoldDB" id="A0A8H3H284"/>
<dbReference type="EMBL" id="CAJMXA010002251">
    <property type="protein sequence ID" value="CAE6478368.1"/>
    <property type="molecule type" value="Genomic_DNA"/>
</dbReference>
<evidence type="ECO:0000256" key="1">
    <source>
        <dbReference type="ARBA" id="ARBA00004141"/>
    </source>
</evidence>
<evidence type="ECO:0000256" key="3">
    <source>
        <dbReference type="ARBA" id="ARBA00022692"/>
    </source>
</evidence>
<evidence type="ECO:0000256" key="5">
    <source>
        <dbReference type="ARBA" id="ARBA00023136"/>
    </source>
</evidence>
<dbReference type="GO" id="GO:0005375">
    <property type="term" value="F:copper ion transmembrane transporter activity"/>
    <property type="evidence" value="ECO:0007669"/>
    <property type="project" value="UniProtKB-UniRule"/>
</dbReference>
<evidence type="ECO:0000256" key="4">
    <source>
        <dbReference type="ARBA" id="ARBA00022989"/>
    </source>
</evidence>
<feature type="transmembrane region" description="Helical" evidence="6">
    <location>
        <begin position="107"/>
        <end position="124"/>
    </location>
</feature>
<feature type="transmembrane region" description="Helical" evidence="6">
    <location>
        <begin position="130"/>
        <end position="146"/>
    </location>
</feature>
<evidence type="ECO:0000313" key="8">
    <source>
        <dbReference type="Proteomes" id="UP000663853"/>
    </source>
</evidence>
<dbReference type="PANTHER" id="PTHR12483">
    <property type="entry name" value="SOLUTE CARRIER FAMILY 31 COPPER TRANSPORTERS"/>
    <property type="match status" value="1"/>
</dbReference>
<protein>
    <recommendedName>
        <fullName evidence="6">Copper transport protein</fullName>
    </recommendedName>
</protein>
<keyword evidence="6" id="KW-0186">Copper</keyword>
<keyword evidence="6" id="KW-0813">Transport</keyword>
<evidence type="ECO:0000256" key="6">
    <source>
        <dbReference type="RuleBase" id="RU367022"/>
    </source>
</evidence>